<dbReference type="EMBL" id="JAPFFF010000017">
    <property type="protein sequence ID" value="KAK8863730.1"/>
    <property type="molecule type" value="Genomic_DNA"/>
</dbReference>
<evidence type="ECO:0000259" key="3">
    <source>
        <dbReference type="SMART" id="SM00385"/>
    </source>
</evidence>
<dbReference type="Proteomes" id="UP001470230">
    <property type="component" value="Unassembled WGS sequence"/>
</dbReference>
<feature type="domain" description="Cyclin-like" evidence="3">
    <location>
        <begin position="114"/>
        <end position="198"/>
    </location>
</feature>
<comment type="similarity">
    <text evidence="1">Belongs to the cyclin family.</text>
</comment>
<dbReference type="Gene3D" id="1.10.472.10">
    <property type="entry name" value="Cyclin-like"/>
    <property type="match status" value="2"/>
</dbReference>
<evidence type="ECO:0000313" key="5">
    <source>
        <dbReference type="EMBL" id="KAK8863730.1"/>
    </source>
</evidence>
<dbReference type="SUPFAM" id="SSF47954">
    <property type="entry name" value="Cyclin-like"/>
    <property type="match status" value="1"/>
</dbReference>
<accession>A0ABR2GMM2</accession>
<feature type="region of interest" description="Disordered" evidence="2">
    <location>
        <begin position="42"/>
        <end position="71"/>
    </location>
</feature>
<name>A0ABR2GMM2_9EUKA</name>
<dbReference type="Pfam" id="PF00134">
    <property type="entry name" value="Cyclin_N"/>
    <property type="match status" value="1"/>
</dbReference>
<reference evidence="4 6" key="1">
    <citation type="submission" date="2024-04" db="EMBL/GenBank/DDBJ databases">
        <title>Tritrichomonas musculus Genome.</title>
        <authorList>
            <person name="Alves-Ferreira E."/>
            <person name="Grigg M."/>
            <person name="Lorenzi H."/>
            <person name="Galac M."/>
        </authorList>
    </citation>
    <scope>NUCLEOTIDE SEQUENCE [LARGE SCALE GENOMIC DNA]</scope>
    <source>
        <strain evidence="4 6">EAF2021</strain>
    </source>
</reference>
<dbReference type="InterPro" id="IPR036915">
    <property type="entry name" value="Cyclin-like_sf"/>
</dbReference>
<dbReference type="InterPro" id="IPR006671">
    <property type="entry name" value="Cyclin_N"/>
</dbReference>
<proteinExistence type="inferred from homology"/>
<keyword evidence="1" id="KW-0195">Cyclin</keyword>
<organism evidence="4 6">
    <name type="scientific">Tritrichomonas musculus</name>
    <dbReference type="NCBI Taxonomy" id="1915356"/>
    <lineage>
        <taxon>Eukaryota</taxon>
        <taxon>Metamonada</taxon>
        <taxon>Parabasalia</taxon>
        <taxon>Tritrichomonadida</taxon>
        <taxon>Tritrichomonadidae</taxon>
        <taxon>Tritrichomonas</taxon>
    </lineage>
</organism>
<keyword evidence="4" id="KW-0132">Cell division</keyword>
<sequence>MNTNENNTQYENTGCIKMMDNEVQSTQINLYQEDCKYNNNDCDNEQEYSDPDISYNSDCTEEEESDSSVNDPYEFSRKIFDQLLLEEKSINVSIDKIKQIQHEVTLDDREQVIMWLFRLNTEWMYPSDVTYSAITYFNIYLSTTEIQKSELKLVIVTCFRIAAKVELVKYPNIEQLNKTTGENFTTEMLNAAEIKIIVALSFKLSYPTVKAFMKKLLYGTEISQRVYYISNIIVEKVTIKSEFLKYYPSLISAAVVSTVLAGTGDFNGAKKVILESQCTDIPLMYECVSKMIDVGKKLTAALSHFNDNAPIIKMFENTSFEFDASSVFVI</sequence>
<dbReference type="SMART" id="SM00385">
    <property type="entry name" value="CYCLIN"/>
    <property type="match status" value="1"/>
</dbReference>
<evidence type="ECO:0000256" key="1">
    <source>
        <dbReference type="RuleBase" id="RU000383"/>
    </source>
</evidence>
<evidence type="ECO:0000256" key="2">
    <source>
        <dbReference type="SAM" id="MobiDB-lite"/>
    </source>
</evidence>
<comment type="caution">
    <text evidence="4">The sequence shown here is derived from an EMBL/GenBank/DDBJ whole genome shotgun (WGS) entry which is preliminary data.</text>
</comment>
<dbReference type="PANTHER" id="PTHR10177">
    <property type="entry name" value="CYCLINS"/>
    <property type="match status" value="1"/>
</dbReference>
<keyword evidence="6" id="KW-1185">Reference proteome</keyword>
<dbReference type="InterPro" id="IPR039361">
    <property type="entry name" value="Cyclin"/>
</dbReference>
<dbReference type="EMBL" id="JAPFFF010000271">
    <property type="protein sequence ID" value="KAK8834931.1"/>
    <property type="molecule type" value="Genomic_DNA"/>
</dbReference>
<dbReference type="GO" id="GO:0051301">
    <property type="term" value="P:cell division"/>
    <property type="evidence" value="ECO:0007669"/>
    <property type="project" value="UniProtKB-KW"/>
</dbReference>
<keyword evidence="4" id="KW-0131">Cell cycle</keyword>
<evidence type="ECO:0000313" key="6">
    <source>
        <dbReference type="Proteomes" id="UP001470230"/>
    </source>
</evidence>
<gene>
    <name evidence="5" type="ORF">M9Y10_011420</name>
    <name evidence="4" type="ORF">M9Y10_020966</name>
</gene>
<evidence type="ECO:0000313" key="4">
    <source>
        <dbReference type="EMBL" id="KAK8834931.1"/>
    </source>
</evidence>
<dbReference type="InterPro" id="IPR013763">
    <property type="entry name" value="Cyclin-like_dom"/>
</dbReference>
<protein>
    <submittedName>
        <fullName evidence="4">Cell division</fullName>
    </submittedName>
</protein>